<organism evidence="2">
    <name type="scientific">Tanacetum cinerariifolium</name>
    <name type="common">Dalmatian daisy</name>
    <name type="synonym">Chrysanthemum cinerariifolium</name>
    <dbReference type="NCBI Taxonomy" id="118510"/>
    <lineage>
        <taxon>Eukaryota</taxon>
        <taxon>Viridiplantae</taxon>
        <taxon>Streptophyta</taxon>
        <taxon>Embryophyta</taxon>
        <taxon>Tracheophyta</taxon>
        <taxon>Spermatophyta</taxon>
        <taxon>Magnoliopsida</taxon>
        <taxon>eudicotyledons</taxon>
        <taxon>Gunneridae</taxon>
        <taxon>Pentapetalae</taxon>
        <taxon>asterids</taxon>
        <taxon>campanulids</taxon>
        <taxon>Asterales</taxon>
        <taxon>Asteraceae</taxon>
        <taxon>Asteroideae</taxon>
        <taxon>Anthemideae</taxon>
        <taxon>Anthemidinae</taxon>
        <taxon>Tanacetum</taxon>
    </lineage>
</organism>
<evidence type="ECO:0000256" key="1">
    <source>
        <dbReference type="SAM" id="Coils"/>
    </source>
</evidence>
<comment type="caution">
    <text evidence="2">The sequence shown here is derived from an EMBL/GenBank/DDBJ whole genome shotgun (WGS) entry which is preliminary data.</text>
</comment>
<feature type="non-terminal residue" evidence="2">
    <location>
        <position position="1"/>
    </location>
</feature>
<dbReference type="AlphaFoldDB" id="A0A699QR32"/>
<reference evidence="2" key="1">
    <citation type="journal article" date="2019" name="Sci. Rep.">
        <title>Draft genome of Tanacetum cinerariifolium, the natural source of mosquito coil.</title>
        <authorList>
            <person name="Yamashiro T."/>
            <person name="Shiraishi A."/>
            <person name="Satake H."/>
            <person name="Nakayama K."/>
        </authorList>
    </citation>
    <scope>NUCLEOTIDE SEQUENCE</scope>
</reference>
<evidence type="ECO:0000313" key="2">
    <source>
        <dbReference type="EMBL" id="GFC71488.1"/>
    </source>
</evidence>
<dbReference type="EMBL" id="BKCJ011033584">
    <property type="protein sequence ID" value="GFC71488.1"/>
    <property type="molecule type" value="Genomic_DNA"/>
</dbReference>
<accession>A0A699QR32</accession>
<keyword evidence="1" id="KW-0175">Coiled coil</keyword>
<proteinExistence type="predicted"/>
<gene>
    <name evidence="2" type="ORF">Tci_843458</name>
</gene>
<protein>
    <submittedName>
        <fullName evidence="2">Uncharacterized protein</fullName>
    </submittedName>
</protein>
<sequence length="153" mass="17846">ESVKARLVVHQQNENVFEEDIKLLKLDVMLSDKALVELRKKFEKAEQERDELKLKLDKFQTSSKNIMHDRYKSEEWYHAVPPPYTGTFMPPKPDFVFYDAPTTYETVPTVLNVKTSTTQPNKDLSQSNRPFAPIIEDWVFDLKDESEGEPIPT</sequence>
<name>A0A699QR32_TANCI</name>
<feature type="coiled-coil region" evidence="1">
    <location>
        <begin position="28"/>
        <end position="62"/>
    </location>
</feature>